<gene>
    <name evidence="2" type="ORF">B0H17DRAFT_1151545</name>
</gene>
<organism evidence="2 3">
    <name type="scientific">Mycena rosella</name>
    <name type="common">Pink bonnet</name>
    <name type="synonym">Agaricus rosellus</name>
    <dbReference type="NCBI Taxonomy" id="1033263"/>
    <lineage>
        <taxon>Eukaryota</taxon>
        <taxon>Fungi</taxon>
        <taxon>Dikarya</taxon>
        <taxon>Basidiomycota</taxon>
        <taxon>Agaricomycotina</taxon>
        <taxon>Agaricomycetes</taxon>
        <taxon>Agaricomycetidae</taxon>
        <taxon>Agaricales</taxon>
        <taxon>Marasmiineae</taxon>
        <taxon>Mycenaceae</taxon>
        <taxon>Mycena</taxon>
    </lineage>
</organism>
<protein>
    <submittedName>
        <fullName evidence="2">Uncharacterized protein</fullName>
    </submittedName>
</protein>
<dbReference type="EMBL" id="JARKIE010000641">
    <property type="protein sequence ID" value="KAJ7622880.1"/>
    <property type="molecule type" value="Genomic_DNA"/>
</dbReference>
<keyword evidence="3" id="KW-1185">Reference proteome</keyword>
<evidence type="ECO:0000256" key="1">
    <source>
        <dbReference type="SAM" id="MobiDB-lite"/>
    </source>
</evidence>
<comment type="caution">
    <text evidence="2">The sequence shown here is derived from an EMBL/GenBank/DDBJ whole genome shotgun (WGS) entry which is preliminary data.</text>
</comment>
<accession>A0AAD7FJP4</accession>
<evidence type="ECO:0000313" key="2">
    <source>
        <dbReference type="EMBL" id="KAJ7622880.1"/>
    </source>
</evidence>
<feature type="region of interest" description="Disordered" evidence="1">
    <location>
        <begin position="166"/>
        <end position="185"/>
    </location>
</feature>
<sequence length="303" mass="33582">MARTKNTKPKEMFKPYDPDGVPGIMPFPELAHGATTKGEEAAVPKVNKHQCSWILDIGVCDADLPSLKGKAASDFYDRVKNNAFNSKAFQHTVQPQDRDEEACLPALVVAWKQKHWAKKQTTAADGDGDSSDEEEDEGGHRGLLRGYSKAGWRLAIQKVISNKRTAERAKCKTKQDDAGGEANPEAPALSKLLGLAAYTGRDKFRDDCHDVIHEYSKTLAGISNAGGKFRKAEAVLWAKEDQASWEAAAAAEDDVDWAERQKLVASGFKHMVDRLHASRKFRPFVATMLMAWLSEEGQVHFEW</sequence>
<name>A0AAD7FJP4_MYCRO</name>
<feature type="compositionally biased region" description="Acidic residues" evidence="1">
    <location>
        <begin position="126"/>
        <end position="137"/>
    </location>
</feature>
<dbReference type="AlphaFoldDB" id="A0AAD7FJP4"/>
<proteinExistence type="predicted"/>
<feature type="compositionally biased region" description="Basic and acidic residues" evidence="1">
    <location>
        <begin position="166"/>
        <end position="177"/>
    </location>
</feature>
<evidence type="ECO:0000313" key="3">
    <source>
        <dbReference type="Proteomes" id="UP001221757"/>
    </source>
</evidence>
<reference evidence="2" key="1">
    <citation type="submission" date="2023-03" db="EMBL/GenBank/DDBJ databases">
        <title>Massive genome expansion in bonnet fungi (Mycena s.s.) driven by repeated elements and novel gene families across ecological guilds.</title>
        <authorList>
            <consortium name="Lawrence Berkeley National Laboratory"/>
            <person name="Harder C.B."/>
            <person name="Miyauchi S."/>
            <person name="Viragh M."/>
            <person name="Kuo A."/>
            <person name="Thoen E."/>
            <person name="Andreopoulos B."/>
            <person name="Lu D."/>
            <person name="Skrede I."/>
            <person name="Drula E."/>
            <person name="Henrissat B."/>
            <person name="Morin E."/>
            <person name="Kohler A."/>
            <person name="Barry K."/>
            <person name="LaButti K."/>
            <person name="Morin E."/>
            <person name="Salamov A."/>
            <person name="Lipzen A."/>
            <person name="Mereny Z."/>
            <person name="Hegedus B."/>
            <person name="Baldrian P."/>
            <person name="Stursova M."/>
            <person name="Weitz H."/>
            <person name="Taylor A."/>
            <person name="Grigoriev I.V."/>
            <person name="Nagy L.G."/>
            <person name="Martin F."/>
            <person name="Kauserud H."/>
        </authorList>
    </citation>
    <scope>NUCLEOTIDE SEQUENCE</scope>
    <source>
        <strain evidence="2">CBHHK067</strain>
    </source>
</reference>
<feature type="region of interest" description="Disordered" evidence="1">
    <location>
        <begin position="118"/>
        <end position="142"/>
    </location>
</feature>
<dbReference type="Proteomes" id="UP001221757">
    <property type="component" value="Unassembled WGS sequence"/>
</dbReference>